<gene>
    <name evidence="2" type="ORF">BN52_03610</name>
    <name evidence="3" type="ORF">FC38_GL000084</name>
</gene>
<dbReference type="Proteomes" id="UP000051521">
    <property type="component" value="Unassembled WGS sequence"/>
</dbReference>
<dbReference type="PATRIC" id="fig|1423751.3.peg.87"/>
<dbReference type="EMBL" id="CAKC01000059">
    <property type="protein sequence ID" value="CCI87256.1"/>
    <property type="molecule type" value="Genomic_DNA"/>
</dbReference>
<evidence type="ECO:0000256" key="1">
    <source>
        <dbReference type="SAM" id="Phobius"/>
    </source>
</evidence>
<dbReference type="AlphaFoldDB" id="I7LDE0"/>
<evidence type="ECO:0000313" key="2">
    <source>
        <dbReference type="EMBL" id="CCI87256.1"/>
    </source>
</evidence>
<dbReference type="Proteomes" id="UP000009326">
    <property type="component" value="Unassembled WGS sequence"/>
</dbReference>
<proteinExistence type="predicted"/>
<name>I7LDE0_9LACO</name>
<dbReference type="STRING" id="1423751.FC38_GL000084"/>
<keyword evidence="1" id="KW-0812">Transmembrane</keyword>
<evidence type="ECO:0000313" key="3">
    <source>
        <dbReference type="EMBL" id="KRN14792.1"/>
    </source>
</evidence>
<comment type="caution">
    <text evidence="2">The sequence shown here is derived from an EMBL/GenBank/DDBJ whole genome shotgun (WGS) entry which is preliminary data.</text>
</comment>
<sequence length="141" mass="15999">MKSHRKTSPAFSVIETVIVLAITCAMVSLGSLNLREYQRQLIFENTVREIRAAFEQATRVSILTKRATDITYFAESSTITFTGNKYRRRLTIDSEIKVSGLDNFSISGEGTVNPRTLTFSDGKRKERLKVQMTWGRSVNEN</sequence>
<reference evidence="2 4" key="1">
    <citation type="submission" date="2012-06" db="EMBL/GenBank/DDBJ databases">
        <title>Draft genome sequence of Lactobacillus gigeriorum CRBIP 24.85T, isolated from chicken crop.</title>
        <authorList>
            <person name="Cousin S."/>
            <person name="Ma L."/>
            <person name="Creno S."/>
            <person name="Clermont D."/>
            <person name="Loux V."/>
            <person name="Bizet C."/>
            <person name="Bouchier C."/>
        </authorList>
    </citation>
    <scope>NUCLEOTIDE SEQUENCE [LARGE SCALE GENOMIC DNA]</scope>
    <source>
        <strain evidence="4">CRBIP 24.85T</strain>
        <strain evidence="2">Type strain: CRBIP 24.85</strain>
    </source>
</reference>
<organism evidence="2 4">
    <name type="scientific">Lactobacillus gigeriorum DSM 23908 = CRBIP 24.85</name>
    <dbReference type="NCBI Taxonomy" id="1423751"/>
    <lineage>
        <taxon>Bacteria</taxon>
        <taxon>Bacillati</taxon>
        <taxon>Bacillota</taxon>
        <taxon>Bacilli</taxon>
        <taxon>Lactobacillales</taxon>
        <taxon>Lactobacillaceae</taxon>
        <taxon>Lactobacillus</taxon>
    </lineage>
</organism>
<keyword evidence="1" id="KW-1133">Transmembrane helix</keyword>
<keyword evidence="5" id="KW-1185">Reference proteome</keyword>
<feature type="transmembrane region" description="Helical" evidence="1">
    <location>
        <begin position="12"/>
        <end position="32"/>
    </location>
</feature>
<protein>
    <submittedName>
        <fullName evidence="2">Prepilin-type cleavage/methylation protein</fullName>
    </submittedName>
</protein>
<evidence type="ECO:0000313" key="5">
    <source>
        <dbReference type="Proteomes" id="UP000051521"/>
    </source>
</evidence>
<accession>I7LDE0</accession>
<evidence type="ECO:0000313" key="4">
    <source>
        <dbReference type="Proteomes" id="UP000009326"/>
    </source>
</evidence>
<dbReference type="OrthoDB" id="2318130at2"/>
<keyword evidence="1" id="KW-0472">Membrane</keyword>
<dbReference type="EMBL" id="AYZO01000001">
    <property type="protein sequence ID" value="KRN14792.1"/>
    <property type="molecule type" value="Genomic_DNA"/>
</dbReference>
<reference evidence="3 5" key="2">
    <citation type="journal article" date="2015" name="Genome Announc.">
        <title>Expanding the biotechnology potential of lactobacilli through comparative genomics of 213 strains and associated genera.</title>
        <authorList>
            <person name="Sun Z."/>
            <person name="Harris H.M."/>
            <person name="McCann A."/>
            <person name="Guo C."/>
            <person name="Argimon S."/>
            <person name="Zhang W."/>
            <person name="Yang X."/>
            <person name="Jeffery I.B."/>
            <person name="Cooney J.C."/>
            <person name="Kagawa T.F."/>
            <person name="Liu W."/>
            <person name="Song Y."/>
            <person name="Salvetti E."/>
            <person name="Wrobel A."/>
            <person name="Rasinkangas P."/>
            <person name="Parkhill J."/>
            <person name="Rea M.C."/>
            <person name="O'Sullivan O."/>
            <person name="Ritari J."/>
            <person name="Douillard F.P."/>
            <person name="Paul Ross R."/>
            <person name="Yang R."/>
            <person name="Briner A.E."/>
            <person name="Felis G.E."/>
            <person name="de Vos W.M."/>
            <person name="Barrangou R."/>
            <person name="Klaenhammer T.R."/>
            <person name="Caufield P.W."/>
            <person name="Cui Y."/>
            <person name="Zhang H."/>
            <person name="O'Toole P.W."/>
        </authorList>
    </citation>
    <scope>NUCLEOTIDE SEQUENCE [LARGE SCALE GENOMIC DNA]</scope>
    <source>
        <strain evidence="3 5">DSM 23908</strain>
    </source>
</reference>
<dbReference type="RefSeq" id="WP_008473433.1">
    <property type="nucleotide sequence ID" value="NZ_AYZO01000001.1"/>
</dbReference>